<name>A0A1W1CTZ2_9ZZZZ</name>
<sequence length="122" mass="13798">MQIENVQYTISIDDEFGTFQGEIVAVSDELDDNILDKLQDLYDNLQDEQEQLLETTDNGLLTNTAGMEVDLLNGDKCTLRLSPEVINRILQVLEFEELQAFVQTIATSVQNPDNGPFCKEKK</sequence>
<gene>
    <name evidence="1" type="ORF">MNB_SUP05-5-119</name>
</gene>
<dbReference type="EMBL" id="FPHJ01000066">
    <property type="protein sequence ID" value="SFV69264.1"/>
    <property type="molecule type" value="Genomic_DNA"/>
</dbReference>
<organism evidence="1">
    <name type="scientific">hydrothermal vent metagenome</name>
    <dbReference type="NCBI Taxonomy" id="652676"/>
    <lineage>
        <taxon>unclassified sequences</taxon>
        <taxon>metagenomes</taxon>
        <taxon>ecological metagenomes</taxon>
    </lineage>
</organism>
<accession>A0A1W1CTZ2</accession>
<dbReference type="AlphaFoldDB" id="A0A1W1CTZ2"/>
<evidence type="ECO:0000313" key="1">
    <source>
        <dbReference type="EMBL" id="SFV69264.1"/>
    </source>
</evidence>
<proteinExistence type="predicted"/>
<protein>
    <submittedName>
        <fullName evidence="1">Uncharacterized protein</fullName>
    </submittedName>
</protein>
<reference evidence="1" key="1">
    <citation type="submission" date="2016-10" db="EMBL/GenBank/DDBJ databases">
        <authorList>
            <person name="de Groot N.N."/>
        </authorList>
    </citation>
    <scope>NUCLEOTIDE SEQUENCE</scope>
</reference>